<dbReference type="PROSITE" id="PS50157">
    <property type="entry name" value="ZINC_FINGER_C2H2_2"/>
    <property type="match status" value="2"/>
</dbReference>
<dbReference type="SUPFAM" id="SSF57667">
    <property type="entry name" value="beta-beta-alpha zinc fingers"/>
    <property type="match status" value="1"/>
</dbReference>
<dbReference type="Proteomes" id="UP001150569">
    <property type="component" value="Unassembled WGS sequence"/>
</dbReference>
<keyword evidence="7" id="KW-0539">Nucleus</keyword>
<evidence type="ECO:0000313" key="12">
    <source>
        <dbReference type="Proteomes" id="UP001150569"/>
    </source>
</evidence>
<feature type="region of interest" description="Disordered" evidence="9">
    <location>
        <begin position="33"/>
        <end position="65"/>
    </location>
</feature>
<comment type="caution">
    <text evidence="11">The sequence shown here is derived from an EMBL/GenBank/DDBJ whole genome shotgun (WGS) entry which is preliminary data.</text>
</comment>
<dbReference type="GO" id="GO:0008270">
    <property type="term" value="F:zinc ion binding"/>
    <property type="evidence" value="ECO:0007669"/>
    <property type="project" value="UniProtKB-KW"/>
</dbReference>
<dbReference type="SMART" id="SM00355">
    <property type="entry name" value="ZnF_C2H2"/>
    <property type="match status" value="2"/>
</dbReference>
<evidence type="ECO:0000313" key="11">
    <source>
        <dbReference type="EMBL" id="KAJ1909518.1"/>
    </source>
</evidence>
<evidence type="ECO:0000256" key="2">
    <source>
        <dbReference type="ARBA" id="ARBA00022491"/>
    </source>
</evidence>
<evidence type="ECO:0000256" key="6">
    <source>
        <dbReference type="ARBA" id="ARBA00022833"/>
    </source>
</evidence>
<dbReference type="PROSITE" id="PS00028">
    <property type="entry name" value="ZINC_FINGER_C2H2_1"/>
    <property type="match status" value="2"/>
</dbReference>
<dbReference type="PANTHER" id="PTHR14003:SF19">
    <property type="entry name" value="YY2 TRANSCRIPTION FACTOR"/>
    <property type="match status" value="1"/>
</dbReference>
<dbReference type="GO" id="GO:0005667">
    <property type="term" value="C:transcription regulator complex"/>
    <property type="evidence" value="ECO:0007669"/>
    <property type="project" value="TreeGrafter"/>
</dbReference>
<evidence type="ECO:0000256" key="1">
    <source>
        <dbReference type="ARBA" id="ARBA00004123"/>
    </source>
</evidence>
<dbReference type="GO" id="GO:0060258">
    <property type="term" value="P:negative regulation of filamentous growth"/>
    <property type="evidence" value="ECO:0007669"/>
    <property type="project" value="UniProtKB-ARBA"/>
</dbReference>
<dbReference type="GO" id="GO:0000785">
    <property type="term" value="C:chromatin"/>
    <property type="evidence" value="ECO:0007669"/>
    <property type="project" value="TreeGrafter"/>
</dbReference>
<dbReference type="OrthoDB" id="6365676at2759"/>
<dbReference type="AlphaFoldDB" id="A0A9W7ZHX4"/>
<organism evidence="11 12">
    <name type="scientific">Tieghemiomyces parasiticus</name>
    <dbReference type="NCBI Taxonomy" id="78921"/>
    <lineage>
        <taxon>Eukaryota</taxon>
        <taxon>Fungi</taxon>
        <taxon>Fungi incertae sedis</taxon>
        <taxon>Zoopagomycota</taxon>
        <taxon>Kickxellomycotina</taxon>
        <taxon>Dimargaritomycetes</taxon>
        <taxon>Dimargaritales</taxon>
        <taxon>Dimargaritaceae</taxon>
        <taxon>Tieghemiomyces</taxon>
    </lineage>
</organism>
<evidence type="ECO:0000256" key="5">
    <source>
        <dbReference type="ARBA" id="ARBA00022771"/>
    </source>
</evidence>
<feature type="domain" description="C2H2-type" evidence="10">
    <location>
        <begin position="209"/>
        <end position="238"/>
    </location>
</feature>
<evidence type="ECO:0000259" key="10">
    <source>
        <dbReference type="PROSITE" id="PS50157"/>
    </source>
</evidence>
<comment type="subcellular location">
    <subcellularLocation>
        <location evidence="1">Nucleus</location>
    </subcellularLocation>
</comment>
<keyword evidence="3" id="KW-0479">Metal-binding</keyword>
<feature type="compositionally biased region" description="Polar residues" evidence="9">
    <location>
        <begin position="37"/>
        <end position="48"/>
    </location>
</feature>
<evidence type="ECO:0000256" key="8">
    <source>
        <dbReference type="PROSITE-ProRule" id="PRU00042"/>
    </source>
</evidence>
<evidence type="ECO:0000256" key="7">
    <source>
        <dbReference type="ARBA" id="ARBA00023242"/>
    </source>
</evidence>
<dbReference type="PANTHER" id="PTHR14003">
    <property type="entry name" value="TRANSCRIPTIONAL REPRESSOR PROTEIN YY"/>
    <property type="match status" value="1"/>
</dbReference>
<keyword evidence="5 8" id="KW-0863">Zinc-finger</keyword>
<dbReference type="Gene3D" id="3.30.160.60">
    <property type="entry name" value="Classic Zinc Finger"/>
    <property type="match status" value="2"/>
</dbReference>
<dbReference type="GO" id="GO:0031519">
    <property type="term" value="C:PcG protein complex"/>
    <property type="evidence" value="ECO:0007669"/>
    <property type="project" value="TreeGrafter"/>
</dbReference>
<sequence length="322" mass="35126">MSMTSTRNFGAESASCETRFSVRSAAGSLVSLLNDDVPTSPSRSLSITASSDYDDAPSSPLSKVTSGYVTPPLDSAFTSPAQRHAGVPRDLRLPGFASIVCDQPYLELTPPATPVTNGTHIMTSPDYYLAPITPCTTAPSSPRVHQQQLVTPVRTPYPAPAPLPITQIKATLTEPKRKHVCTWEGCDKAFTTSGHLSRHTRIHTGEKRYKCDLPTCNQYFARHDNMRQHYRTHSNARSRAKSGRVQPALEPLVVDAQSGHLPPHHRHRSVGGYHPYTAVPRSAAPHPHPYVGFSLPPSPTTPHTSYPPYTAGFTAPPSPYYM</sequence>
<dbReference type="InterPro" id="IPR036236">
    <property type="entry name" value="Znf_C2H2_sf"/>
</dbReference>
<accession>A0A9W7ZHX4</accession>
<dbReference type="EMBL" id="JANBPT010001189">
    <property type="protein sequence ID" value="KAJ1909518.1"/>
    <property type="molecule type" value="Genomic_DNA"/>
</dbReference>
<keyword evidence="4" id="KW-0677">Repeat</keyword>
<dbReference type="Pfam" id="PF00096">
    <property type="entry name" value="zf-C2H2"/>
    <property type="match status" value="2"/>
</dbReference>
<keyword evidence="12" id="KW-1185">Reference proteome</keyword>
<reference evidence="11" key="1">
    <citation type="submission" date="2022-07" db="EMBL/GenBank/DDBJ databases">
        <title>Phylogenomic reconstructions and comparative analyses of Kickxellomycotina fungi.</title>
        <authorList>
            <person name="Reynolds N.K."/>
            <person name="Stajich J.E."/>
            <person name="Barry K."/>
            <person name="Grigoriev I.V."/>
            <person name="Crous P."/>
            <person name="Smith M.E."/>
        </authorList>
    </citation>
    <scope>NUCLEOTIDE SEQUENCE</scope>
    <source>
        <strain evidence="11">RSA 861</strain>
    </source>
</reference>
<proteinExistence type="predicted"/>
<dbReference type="GO" id="GO:0000981">
    <property type="term" value="F:DNA-binding transcription factor activity, RNA polymerase II-specific"/>
    <property type="evidence" value="ECO:0007669"/>
    <property type="project" value="TreeGrafter"/>
</dbReference>
<evidence type="ECO:0000256" key="4">
    <source>
        <dbReference type="ARBA" id="ARBA00022737"/>
    </source>
</evidence>
<keyword evidence="6" id="KW-0862">Zinc</keyword>
<evidence type="ECO:0000256" key="3">
    <source>
        <dbReference type="ARBA" id="ARBA00022723"/>
    </source>
</evidence>
<feature type="domain" description="C2H2-type" evidence="10">
    <location>
        <begin position="179"/>
        <end position="208"/>
    </location>
</feature>
<dbReference type="FunFam" id="3.30.160.60:FF:001382">
    <property type="entry name" value="Transcriptional repressor"/>
    <property type="match status" value="1"/>
</dbReference>
<keyword evidence="2" id="KW-0678">Repressor</keyword>
<dbReference type="GO" id="GO:0000122">
    <property type="term" value="P:negative regulation of transcription by RNA polymerase II"/>
    <property type="evidence" value="ECO:0007669"/>
    <property type="project" value="UniProtKB-ARBA"/>
</dbReference>
<gene>
    <name evidence="11" type="primary">NRG1_2</name>
    <name evidence="11" type="ORF">IWQ60_011129</name>
</gene>
<protein>
    <submittedName>
        <fullName evidence="11">Transcriptional repressor</fullName>
    </submittedName>
</protein>
<dbReference type="GO" id="GO:0000978">
    <property type="term" value="F:RNA polymerase II cis-regulatory region sequence-specific DNA binding"/>
    <property type="evidence" value="ECO:0007669"/>
    <property type="project" value="TreeGrafter"/>
</dbReference>
<name>A0A9W7ZHX4_9FUNG</name>
<dbReference type="InterPro" id="IPR013087">
    <property type="entry name" value="Znf_C2H2_type"/>
</dbReference>
<evidence type="ECO:0000256" key="9">
    <source>
        <dbReference type="SAM" id="MobiDB-lite"/>
    </source>
</evidence>